<dbReference type="EMBL" id="JBHRZI010000027">
    <property type="protein sequence ID" value="MFC3895854.1"/>
    <property type="molecule type" value="Genomic_DNA"/>
</dbReference>
<feature type="domain" description="DUF397" evidence="1">
    <location>
        <begin position="6"/>
        <end position="55"/>
    </location>
</feature>
<evidence type="ECO:0000259" key="1">
    <source>
        <dbReference type="Pfam" id="PF04149"/>
    </source>
</evidence>
<gene>
    <name evidence="2" type="ORF">ACFOWZ_30625</name>
</gene>
<dbReference type="Pfam" id="PF04149">
    <property type="entry name" value="DUF397"/>
    <property type="match status" value="1"/>
</dbReference>
<reference evidence="3" key="1">
    <citation type="journal article" date="2019" name="Int. J. Syst. Evol. Microbiol.">
        <title>The Global Catalogue of Microorganisms (GCM) 10K type strain sequencing project: providing services to taxonomists for standard genome sequencing and annotation.</title>
        <authorList>
            <consortium name="The Broad Institute Genomics Platform"/>
            <consortium name="The Broad Institute Genome Sequencing Center for Infectious Disease"/>
            <person name="Wu L."/>
            <person name="Ma J."/>
        </authorList>
    </citation>
    <scope>NUCLEOTIDE SEQUENCE [LARGE SCALE GENOMIC DNA]</scope>
    <source>
        <strain evidence="3">CGMCC 4.7405</strain>
    </source>
</reference>
<evidence type="ECO:0000313" key="3">
    <source>
        <dbReference type="Proteomes" id="UP001595690"/>
    </source>
</evidence>
<proteinExistence type="predicted"/>
<dbReference type="RefSeq" id="WP_382377382.1">
    <property type="nucleotide sequence ID" value="NZ_JBHRZI010000027.1"/>
</dbReference>
<dbReference type="Proteomes" id="UP001595690">
    <property type="component" value="Unassembled WGS sequence"/>
</dbReference>
<keyword evidence="3" id="KW-1185">Reference proteome</keyword>
<name>A0ABV8C1R6_9PSEU</name>
<sequence length="60" mass="6564">MTQDRTWRKSSYSNGTEEGECVEVSLARDALVRDSKNASGDVLAFSTPAWSALVGWIASR</sequence>
<evidence type="ECO:0000313" key="2">
    <source>
        <dbReference type="EMBL" id="MFC3895854.1"/>
    </source>
</evidence>
<comment type="caution">
    <text evidence="2">The sequence shown here is derived from an EMBL/GenBank/DDBJ whole genome shotgun (WGS) entry which is preliminary data.</text>
</comment>
<accession>A0ABV8C1R6</accession>
<dbReference type="InterPro" id="IPR007278">
    <property type="entry name" value="DUF397"/>
</dbReference>
<organism evidence="2 3">
    <name type="scientific">Lentzea rhizosphaerae</name>
    <dbReference type="NCBI Taxonomy" id="2041025"/>
    <lineage>
        <taxon>Bacteria</taxon>
        <taxon>Bacillati</taxon>
        <taxon>Actinomycetota</taxon>
        <taxon>Actinomycetes</taxon>
        <taxon>Pseudonocardiales</taxon>
        <taxon>Pseudonocardiaceae</taxon>
        <taxon>Lentzea</taxon>
    </lineage>
</organism>
<protein>
    <submittedName>
        <fullName evidence="2">DUF397 domain-containing protein</fullName>
    </submittedName>
</protein>